<feature type="signal peptide" evidence="2">
    <location>
        <begin position="1"/>
        <end position="21"/>
    </location>
</feature>
<sequence>MKLHVLLFAGWSTVAACSAHAAFFTDEEAHNQIRQLKERVSNLEGSGKLHTETIKQQADTIKQQIETRKQQTREILDLQAQIETQKAELRRLRGQNEELAHSLQDAEKRQRDSYIDLDTRVRRFEKLEAAVPPRSIKP</sequence>
<proteinExistence type="predicted"/>
<keyword evidence="5" id="KW-1185">Reference proteome</keyword>
<feature type="domain" description="YbgF trimerisation" evidence="3">
    <location>
        <begin position="64"/>
        <end position="130"/>
    </location>
</feature>
<dbReference type="PROSITE" id="PS51257">
    <property type="entry name" value="PROKAR_LIPOPROTEIN"/>
    <property type="match status" value="1"/>
</dbReference>
<accession>A0ABN8AKR3</accession>
<feature type="coiled-coil region" evidence="1">
    <location>
        <begin position="26"/>
        <end position="109"/>
    </location>
</feature>
<evidence type="ECO:0000313" key="4">
    <source>
        <dbReference type="EMBL" id="CAG9932162.1"/>
    </source>
</evidence>
<dbReference type="EMBL" id="OU912926">
    <property type="protein sequence ID" value="CAG9932162.1"/>
    <property type="molecule type" value="Genomic_DNA"/>
</dbReference>
<keyword evidence="4" id="KW-0396">Initiation factor</keyword>
<keyword evidence="4" id="KW-0648">Protein biosynthesis</keyword>
<evidence type="ECO:0000259" key="3">
    <source>
        <dbReference type="Pfam" id="PF16331"/>
    </source>
</evidence>
<evidence type="ECO:0000313" key="5">
    <source>
        <dbReference type="Proteomes" id="UP000839052"/>
    </source>
</evidence>
<reference evidence="4 5" key="1">
    <citation type="submission" date="2021-10" db="EMBL/GenBank/DDBJ databases">
        <authorList>
            <person name="Koch H."/>
        </authorList>
    </citation>
    <scope>NUCLEOTIDE SEQUENCE [LARGE SCALE GENOMIC DNA]</scope>
    <source>
        <strain evidence="4">6680</strain>
    </source>
</reference>
<dbReference type="RefSeq" id="WP_239796138.1">
    <property type="nucleotide sequence ID" value="NZ_OU912926.1"/>
</dbReference>
<dbReference type="GO" id="GO:0003743">
    <property type="term" value="F:translation initiation factor activity"/>
    <property type="evidence" value="ECO:0007669"/>
    <property type="project" value="UniProtKB-KW"/>
</dbReference>
<gene>
    <name evidence="4" type="ORF">NTG6680_0909</name>
</gene>
<feature type="chain" id="PRO_5047514043" evidence="2">
    <location>
        <begin position="22"/>
        <end position="138"/>
    </location>
</feature>
<dbReference type="Proteomes" id="UP000839052">
    <property type="component" value="Chromosome"/>
</dbReference>
<keyword evidence="2" id="KW-0732">Signal</keyword>
<protein>
    <submittedName>
        <fullName evidence="4">Eukaryotic translation initiation factor 3 110 kDa subunit</fullName>
    </submittedName>
</protein>
<dbReference type="InterPro" id="IPR032519">
    <property type="entry name" value="YbgF_tri"/>
</dbReference>
<evidence type="ECO:0000256" key="2">
    <source>
        <dbReference type="SAM" id="SignalP"/>
    </source>
</evidence>
<name>A0ABN8AKR3_9PROT</name>
<dbReference type="Gene3D" id="1.20.5.110">
    <property type="match status" value="1"/>
</dbReference>
<keyword evidence="1" id="KW-0175">Coiled coil</keyword>
<organism evidence="4 5">
    <name type="scientific">Candidatus Nitrotoga arctica</name>
    <dbReference type="NCBI Taxonomy" id="453162"/>
    <lineage>
        <taxon>Bacteria</taxon>
        <taxon>Pseudomonadati</taxon>
        <taxon>Pseudomonadota</taxon>
        <taxon>Betaproteobacteria</taxon>
        <taxon>Nitrosomonadales</taxon>
        <taxon>Gallionellaceae</taxon>
        <taxon>Candidatus Nitrotoga</taxon>
    </lineage>
</organism>
<dbReference type="Pfam" id="PF16331">
    <property type="entry name" value="TolA_bind_tri"/>
    <property type="match status" value="1"/>
</dbReference>
<evidence type="ECO:0000256" key="1">
    <source>
        <dbReference type="SAM" id="Coils"/>
    </source>
</evidence>